<sequence length="150" mass="16938">MSKELFVRNNITINAPAAAVWDALVNPARTKQYMFGCETVSDWKKGSELLWKMIHEGKELIAVKGNIEEIIPGKRLIYTTIDPNSNIDDTSEKYLQVTYDLTEDNGQTLLQVSQGNYATVNEGERRFREAEEAGGWSALLEEIKKLVEAN</sequence>
<evidence type="ECO:0000256" key="1">
    <source>
        <dbReference type="ARBA" id="ARBA00006817"/>
    </source>
</evidence>
<reference evidence="3" key="1">
    <citation type="submission" date="2020-05" db="EMBL/GenBank/DDBJ databases">
        <title>Chitinophaga laudate sp. nov., isolated from a tropical peat swamp.</title>
        <authorList>
            <person name="Goh C.B.S."/>
            <person name="Lee M.S."/>
            <person name="Parimannan S."/>
            <person name="Pasbakhsh P."/>
            <person name="Yule C.M."/>
            <person name="Rajandas H."/>
            <person name="Loke S."/>
            <person name="Croft L."/>
            <person name="Tan J.B.L."/>
        </authorList>
    </citation>
    <scope>NUCLEOTIDE SEQUENCE</scope>
    <source>
        <strain evidence="3">Mgbs1</strain>
    </source>
</reference>
<evidence type="ECO:0000259" key="2">
    <source>
        <dbReference type="Pfam" id="PF08327"/>
    </source>
</evidence>
<dbReference type="AlphaFoldDB" id="A0A3S1B3M6"/>
<feature type="domain" description="Activator of Hsp90 ATPase homologue 1/2-like C-terminal" evidence="2">
    <location>
        <begin position="14"/>
        <end position="148"/>
    </location>
</feature>
<comment type="similarity">
    <text evidence="1">Belongs to the AHA1 family.</text>
</comment>
<dbReference type="Pfam" id="PF08327">
    <property type="entry name" value="AHSA1"/>
    <property type="match status" value="1"/>
</dbReference>
<dbReference type="Proteomes" id="UP000281028">
    <property type="component" value="Unassembled WGS sequence"/>
</dbReference>
<dbReference type="OrthoDB" id="2355173at2"/>
<dbReference type="InterPro" id="IPR013538">
    <property type="entry name" value="ASHA1/2-like_C"/>
</dbReference>
<dbReference type="InterPro" id="IPR023393">
    <property type="entry name" value="START-like_dom_sf"/>
</dbReference>
<evidence type="ECO:0000313" key="3">
    <source>
        <dbReference type="EMBL" id="NSL88979.1"/>
    </source>
</evidence>
<organism evidence="3 4">
    <name type="scientific">Chitinophaga solisilvae</name>
    <dbReference type="NCBI Taxonomy" id="1233460"/>
    <lineage>
        <taxon>Bacteria</taxon>
        <taxon>Pseudomonadati</taxon>
        <taxon>Bacteroidota</taxon>
        <taxon>Chitinophagia</taxon>
        <taxon>Chitinophagales</taxon>
        <taxon>Chitinophagaceae</taxon>
        <taxon>Chitinophaga</taxon>
    </lineage>
</organism>
<dbReference type="SUPFAM" id="SSF55961">
    <property type="entry name" value="Bet v1-like"/>
    <property type="match status" value="1"/>
</dbReference>
<dbReference type="Gene3D" id="3.30.530.20">
    <property type="match status" value="1"/>
</dbReference>
<accession>A0A3S1B3M6</accession>
<dbReference type="EMBL" id="RIAR02000001">
    <property type="protein sequence ID" value="NSL88979.1"/>
    <property type="molecule type" value="Genomic_DNA"/>
</dbReference>
<protein>
    <recommendedName>
        <fullName evidence="2">Activator of Hsp90 ATPase homologue 1/2-like C-terminal domain-containing protein</fullName>
    </recommendedName>
</protein>
<comment type="caution">
    <text evidence="3">The sequence shown here is derived from an EMBL/GenBank/DDBJ whole genome shotgun (WGS) entry which is preliminary data.</text>
</comment>
<keyword evidence="4" id="KW-1185">Reference proteome</keyword>
<gene>
    <name evidence="3" type="ORF">ECE50_019210</name>
</gene>
<proteinExistence type="inferred from homology"/>
<name>A0A3S1B3M6_9BACT</name>
<evidence type="ECO:0000313" key="4">
    <source>
        <dbReference type="Proteomes" id="UP000281028"/>
    </source>
</evidence>